<proteinExistence type="predicted"/>
<dbReference type="InterPro" id="IPR040283">
    <property type="entry name" value="DDB_G0292058-like"/>
</dbReference>
<evidence type="ECO:0000313" key="2">
    <source>
        <dbReference type="EMBL" id="KAI5064855.1"/>
    </source>
</evidence>
<dbReference type="PANTHER" id="PTHR31414:SF18">
    <property type="entry name" value="TRANSMEMBRANE PROTEIN-RELATED"/>
    <property type="match status" value="1"/>
</dbReference>
<feature type="transmembrane region" description="Helical" evidence="1">
    <location>
        <begin position="230"/>
        <end position="252"/>
    </location>
</feature>
<organism evidence="2 3">
    <name type="scientific">Adiantum capillus-veneris</name>
    <name type="common">Maidenhair fern</name>
    <dbReference type="NCBI Taxonomy" id="13818"/>
    <lineage>
        <taxon>Eukaryota</taxon>
        <taxon>Viridiplantae</taxon>
        <taxon>Streptophyta</taxon>
        <taxon>Embryophyta</taxon>
        <taxon>Tracheophyta</taxon>
        <taxon>Polypodiopsida</taxon>
        <taxon>Polypodiidae</taxon>
        <taxon>Polypodiales</taxon>
        <taxon>Pteridineae</taxon>
        <taxon>Pteridaceae</taxon>
        <taxon>Vittarioideae</taxon>
        <taxon>Adiantum</taxon>
    </lineage>
</organism>
<keyword evidence="3" id="KW-1185">Reference proteome</keyword>
<protein>
    <submittedName>
        <fullName evidence="2">Uncharacterized protein</fullName>
    </submittedName>
</protein>
<keyword evidence="1" id="KW-0812">Transmembrane</keyword>
<dbReference type="Proteomes" id="UP000886520">
    <property type="component" value="Chromosome 19"/>
</dbReference>
<feature type="transmembrane region" description="Helical" evidence="1">
    <location>
        <begin position="584"/>
        <end position="605"/>
    </location>
</feature>
<dbReference type="EMBL" id="JABFUD020000019">
    <property type="protein sequence ID" value="KAI5064855.1"/>
    <property type="molecule type" value="Genomic_DNA"/>
</dbReference>
<gene>
    <name evidence="2" type="ORF">GOP47_0019550</name>
</gene>
<keyword evidence="1" id="KW-0472">Membrane</keyword>
<feature type="transmembrane region" description="Helical" evidence="1">
    <location>
        <begin position="335"/>
        <end position="357"/>
    </location>
</feature>
<dbReference type="GO" id="GO:0016020">
    <property type="term" value="C:membrane"/>
    <property type="evidence" value="ECO:0007669"/>
    <property type="project" value="TreeGrafter"/>
</dbReference>
<sequence length="632" mass="70784">MTLQRRCSVKRSTSTCCRRRNNGDNNNCNVDPHGTHTATTSLFNYDQVLVVNSLTNCRAPKCCWTVQAYAIMLVSLFFVASESSHVTYVATAAEYVSPRALAQFTGHVGLSLRQLIGQDEQIHSIERISAAAGKEARQQELLAVRHDRRDPLHKFKQYKGGYNLQSKHYLASTLFTGIHGYFLGTIWLLGGVLGAIVAYCRYFHSHKKAVKKPHTIQLSASFIRHSKIKFVPAILSAILVALIISCCALACVESQNFHKLAKKVEMTLIQEGADNATRMINNVTQVMGQMKLDIEHYDQRVAQRLDNTSMRLNNASTMLGKTAQNHKRSLDSALLGLNVGVLVIATTNMILWSFGLACFSISSKLRWPFLMALPLLWILTSLNWYSFGATYSISSFSSDTCEALKEYMDSSRNTTLDNVLPCHDLASGGSMVRKLRAGIFYYIEHENEKIASFVSKHGQQVKRLNVDMVEELATSSIRLCNPFLGPPMYLAHSNCNSTTISISRLPKLLSLFKCPSTNSTKKGSMTACIPLSQYDVAVAFISAIEKFLIMLPEVQKLTNCSFVENTFTILLQRHCGPLQKSIKVVWLAMALLSTLSTFTILLWLLQLWIMKKYKHLFVHWCGTIAPHSSPYH</sequence>
<accession>A0A9D4Z8K5</accession>
<evidence type="ECO:0000256" key="1">
    <source>
        <dbReference type="SAM" id="Phobius"/>
    </source>
</evidence>
<evidence type="ECO:0000313" key="3">
    <source>
        <dbReference type="Proteomes" id="UP000886520"/>
    </source>
</evidence>
<keyword evidence="1" id="KW-1133">Transmembrane helix</keyword>
<dbReference type="OrthoDB" id="1922814at2759"/>
<name>A0A9D4Z8K5_ADICA</name>
<reference evidence="2" key="1">
    <citation type="submission" date="2021-01" db="EMBL/GenBank/DDBJ databases">
        <title>Adiantum capillus-veneris genome.</title>
        <authorList>
            <person name="Fang Y."/>
            <person name="Liao Q."/>
        </authorList>
    </citation>
    <scope>NUCLEOTIDE SEQUENCE</scope>
    <source>
        <strain evidence="2">H3</strain>
        <tissue evidence="2">Leaf</tissue>
    </source>
</reference>
<comment type="caution">
    <text evidence="2">The sequence shown here is derived from an EMBL/GenBank/DDBJ whole genome shotgun (WGS) entry which is preliminary data.</text>
</comment>
<dbReference type="AlphaFoldDB" id="A0A9D4Z8K5"/>
<dbReference type="PANTHER" id="PTHR31414">
    <property type="entry name" value="TRANSMEMBRANE PROTEIN DDB_G0292058"/>
    <property type="match status" value="1"/>
</dbReference>
<feature type="transmembrane region" description="Helical" evidence="1">
    <location>
        <begin position="178"/>
        <end position="202"/>
    </location>
</feature>
<feature type="transmembrane region" description="Helical" evidence="1">
    <location>
        <begin position="369"/>
        <end position="387"/>
    </location>
</feature>